<keyword evidence="16" id="KW-0325">Glycoprotein</keyword>
<dbReference type="FunFam" id="3.30.200.20:FF:000370">
    <property type="entry name" value="Receptor-like protein kinase 4"/>
    <property type="match status" value="1"/>
</dbReference>
<dbReference type="OrthoDB" id="643280at2759"/>
<evidence type="ECO:0000256" key="3">
    <source>
        <dbReference type="ARBA" id="ARBA00022527"/>
    </source>
</evidence>
<dbReference type="SUPFAM" id="SSF56112">
    <property type="entry name" value="Protein kinase-like (PK-like)"/>
    <property type="match status" value="1"/>
</dbReference>
<evidence type="ECO:0000256" key="16">
    <source>
        <dbReference type="ARBA" id="ARBA00023180"/>
    </source>
</evidence>
<dbReference type="FunFam" id="1.10.510.10:FF:000227">
    <property type="entry name" value="Serine/threonine-protein kinase"/>
    <property type="match status" value="1"/>
</dbReference>
<feature type="transmembrane region" description="Helical" evidence="22">
    <location>
        <begin position="449"/>
        <end position="471"/>
    </location>
</feature>
<protein>
    <recommendedName>
        <fullName evidence="19">Receptor-like serine/threonine-protein kinase</fullName>
        <ecNumber evidence="19">2.7.11.1</ecNumber>
    </recommendedName>
</protein>
<keyword evidence="13 22" id="KW-0472">Membrane</keyword>
<dbReference type="PANTHER" id="PTHR47974:SF19">
    <property type="entry name" value="RECEPTOR-LIKE SERINE_THREONINE-PROTEIN KINASE"/>
    <property type="match status" value="1"/>
</dbReference>
<comment type="catalytic activity">
    <reaction evidence="18 19">
        <text>L-seryl-[protein] + ATP = O-phospho-L-seryl-[protein] + ADP + H(+)</text>
        <dbReference type="Rhea" id="RHEA:17989"/>
        <dbReference type="Rhea" id="RHEA-COMP:9863"/>
        <dbReference type="Rhea" id="RHEA-COMP:11604"/>
        <dbReference type="ChEBI" id="CHEBI:15378"/>
        <dbReference type="ChEBI" id="CHEBI:29999"/>
        <dbReference type="ChEBI" id="CHEBI:30616"/>
        <dbReference type="ChEBI" id="CHEBI:83421"/>
        <dbReference type="ChEBI" id="CHEBI:456216"/>
        <dbReference type="EC" id="2.7.11.1"/>
    </reaction>
</comment>
<dbReference type="InterPro" id="IPR000719">
    <property type="entry name" value="Prot_kinase_dom"/>
</dbReference>
<dbReference type="PROSITE" id="PS50948">
    <property type="entry name" value="PAN"/>
    <property type="match status" value="1"/>
</dbReference>
<evidence type="ECO:0000256" key="1">
    <source>
        <dbReference type="ARBA" id="ARBA00004251"/>
    </source>
</evidence>
<evidence type="ECO:0000313" key="28">
    <source>
        <dbReference type="RefSeq" id="XP_010268918.1"/>
    </source>
</evidence>
<dbReference type="PROSITE" id="PS50026">
    <property type="entry name" value="EGF_3"/>
    <property type="match status" value="1"/>
</dbReference>
<dbReference type="GeneID" id="104605729"/>
<dbReference type="InterPro" id="IPR024171">
    <property type="entry name" value="SRK-like_kinase"/>
</dbReference>
<feature type="domain" description="EGF-like" evidence="24">
    <location>
        <begin position="295"/>
        <end position="331"/>
    </location>
</feature>
<evidence type="ECO:0000256" key="4">
    <source>
        <dbReference type="ARBA" id="ARBA00022553"/>
    </source>
</evidence>
<dbReference type="InterPro" id="IPR000742">
    <property type="entry name" value="EGF"/>
</dbReference>
<dbReference type="InterPro" id="IPR001480">
    <property type="entry name" value="Bulb-type_lectin_dom"/>
</dbReference>
<comment type="subcellular location">
    <subcellularLocation>
        <location evidence="1">Cell membrane</location>
        <topology evidence="1">Single-pass type I membrane protein</topology>
    </subcellularLocation>
</comment>
<gene>
    <name evidence="28" type="primary">LOC104605729</name>
</gene>
<comment type="catalytic activity">
    <reaction evidence="17 19">
        <text>L-threonyl-[protein] + ATP = O-phospho-L-threonyl-[protein] + ADP + H(+)</text>
        <dbReference type="Rhea" id="RHEA:46608"/>
        <dbReference type="Rhea" id="RHEA-COMP:11060"/>
        <dbReference type="Rhea" id="RHEA-COMP:11605"/>
        <dbReference type="ChEBI" id="CHEBI:15378"/>
        <dbReference type="ChEBI" id="CHEBI:30013"/>
        <dbReference type="ChEBI" id="CHEBI:30616"/>
        <dbReference type="ChEBI" id="CHEBI:61977"/>
        <dbReference type="ChEBI" id="CHEBI:456216"/>
        <dbReference type="EC" id="2.7.11.1"/>
    </reaction>
</comment>
<evidence type="ECO:0000256" key="18">
    <source>
        <dbReference type="ARBA" id="ARBA00048679"/>
    </source>
</evidence>
<dbReference type="Pfam" id="PF00954">
    <property type="entry name" value="S_locus_glycop"/>
    <property type="match status" value="1"/>
</dbReference>
<keyword evidence="9 19" id="KW-0547">Nucleotide-binding</keyword>
<dbReference type="AlphaFoldDB" id="A0A1U8ARE9"/>
<keyword evidence="27" id="KW-1185">Reference proteome</keyword>
<keyword evidence="6 22" id="KW-0812">Transmembrane</keyword>
<dbReference type="CDD" id="cd00028">
    <property type="entry name" value="B_lectin"/>
    <property type="match status" value="1"/>
</dbReference>
<dbReference type="GO" id="GO:0004674">
    <property type="term" value="F:protein serine/threonine kinase activity"/>
    <property type="evidence" value="ECO:0007669"/>
    <property type="project" value="UniProtKB-KW"/>
</dbReference>
<dbReference type="InterPro" id="IPR011009">
    <property type="entry name" value="Kinase-like_dom_sf"/>
</dbReference>
<keyword evidence="8" id="KW-0430">Lectin</keyword>
<dbReference type="Gene3D" id="3.30.200.20">
    <property type="entry name" value="Phosphorylase Kinase, domain 1"/>
    <property type="match status" value="1"/>
</dbReference>
<keyword evidence="20" id="KW-0245">EGF-like domain</keyword>
<dbReference type="InParanoid" id="A0A1U8ARE9"/>
<proteinExistence type="inferred from homology"/>
<evidence type="ECO:0000256" key="8">
    <source>
        <dbReference type="ARBA" id="ARBA00022734"/>
    </source>
</evidence>
<dbReference type="PROSITE" id="PS00107">
    <property type="entry name" value="PROTEIN_KINASE_ATP"/>
    <property type="match status" value="1"/>
</dbReference>
<evidence type="ECO:0000259" key="26">
    <source>
        <dbReference type="PROSITE" id="PS50948"/>
    </source>
</evidence>
<comment type="caution">
    <text evidence="20">Lacks conserved residue(s) required for the propagation of feature annotation.</text>
</comment>
<keyword evidence="10 19" id="KW-0418">Kinase</keyword>
<dbReference type="Gene3D" id="2.90.10.10">
    <property type="entry name" value="Bulb-type lectin domain"/>
    <property type="match status" value="1"/>
</dbReference>
<evidence type="ECO:0000256" key="20">
    <source>
        <dbReference type="PROSITE-ProRule" id="PRU00076"/>
    </source>
</evidence>
<dbReference type="SMART" id="SM00473">
    <property type="entry name" value="PAN_AP"/>
    <property type="match status" value="1"/>
</dbReference>
<dbReference type="PIRSF" id="PIRSF000641">
    <property type="entry name" value="SRK"/>
    <property type="match status" value="1"/>
</dbReference>
<dbReference type="InterPro" id="IPR036426">
    <property type="entry name" value="Bulb-type_lectin_dom_sf"/>
</dbReference>
<dbReference type="GO" id="GO:0030246">
    <property type="term" value="F:carbohydrate binding"/>
    <property type="evidence" value="ECO:0007669"/>
    <property type="project" value="UniProtKB-KW"/>
</dbReference>
<keyword evidence="15" id="KW-0675">Receptor</keyword>
<keyword evidence="4" id="KW-0597">Phosphoprotein</keyword>
<dbReference type="GO" id="GO:0005886">
    <property type="term" value="C:plasma membrane"/>
    <property type="evidence" value="ECO:0007669"/>
    <property type="project" value="UniProtKB-SubCell"/>
</dbReference>
<feature type="domain" description="Bulb-type lectin" evidence="25">
    <location>
        <begin position="34"/>
        <end position="158"/>
    </location>
</feature>
<evidence type="ECO:0000256" key="15">
    <source>
        <dbReference type="ARBA" id="ARBA00023170"/>
    </source>
</evidence>
<dbReference type="KEGG" id="nnu:104605729"/>
<feature type="binding site" evidence="21">
    <location>
        <position position="532"/>
    </location>
    <ligand>
        <name>ATP</name>
        <dbReference type="ChEBI" id="CHEBI:30616"/>
    </ligand>
</feature>
<dbReference type="RefSeq" id="XP_010268918.1">
    <property type="nucleotide sequence ID" value="XM_010270616.1"/>
</dbReference>
<evidence type="ECO:0000256" key="7">
    <source>
        <dbReference type="ARBA" id="ARBA00022729"/>
    </source>
</evidence>
<dbReference type="Pfam" id="PF08276">
    <property type="entry name" value="PAN_2"/>
    <property type="match status" value="1"/>
</dbReference>
<dbReference type="SMART" id="SM00108">
    <property type="entry name" value="B_lectin"/>
    <property type="match status" value="1"/>
</dbReference>
<evidence type="ECO:0000313" key="27">
    <source>
        <dbReference type="Proteomes" id="UP000189703"/>
    </source>
</evidence>
<dbReference type="PROSITE" id="PS50927">
    <property type="entry name" value="BULB_LECTIN"/>
    <property type="match status" value="1"/>
</dbReference>
<evidence type="ECO:0000256" key="9">
    <source>
        <dbReference type="ARBA" id="ARBA00022741"/>
    </source>
</evidence>
<dbReference type="OMA" id="NCESACL"/>
<evidence type="ECO:0000256" key="19">
    <source>
        <dbReference type="PIRNR" id="PIRNR000641"/>
    </source>
</evidence>
<evidence type="ECO:0000256" key="22">
    <source>
        <dbReference type="SAM" id="Phobius"/>
    </source>
</evidence>
<dbReference type="InterPro" id="IPR017441">
    <property type="entry name" value="Protein_kinase_ATP_BS"/>
</dbReference>
<evidence type="ECO:0000259" key="24">
    <source>
        <dbReference type="PROSITE" id="PS50026"/>
    </source>
</evidence>
<dbReference type="Proteomes" id="UP000189703">
    <property type="component" value="Unplaced"/>
</dbReference>
<dbReference type="InterPro" id="IPR008271">
    <property type="entry name" value="Ser/Thr_kinase_AS"/>
</dbReference>
<dbReference type="GO" id="GO:0106310">
    <property type="term" value="F:protein serine kinase activity"/>
    <property type="evidence" value="ECO:0007669"/>
    <property type="project" value="RHEA"/>
</dbReference>
<evidence type="ECO:0000256" key="14">
    <source>
        <dbReference type="ARBA" id="ARBA00023157"/>
    </source>
</evidence>
<dbReference type="EC" id="2.7.11.1" evidence="19"/>
<keyword evidence="5 19" id="KW-0808">Transferase</keyword>
<dbReference type="PANTHER" id="PTHR47974">
    <property type="entry name" value="OS07G0415500 PROTEIN"/>
    <property type="match status" value="1"/>
</dbReference>
<dbReference type="GO" id="GO:0048544">
    <property type="term" value="P:recognition of pollen"/>
    <property type="evidence" value="ECO:0007669"/>
    <property type="project" value="InterPro"/>
</dbReference>
<dbReference type="PROSITE" id="PS50011">
    <property type="entry name" value="PROTEIN_KINASE_DOM"/>
    <property type="match status" value="1"/>
</dbReference>
<organism evidence="27 28">
    <name type="scientific">Nelumbo nucifera</name>
    <name type="common">Sacred lotus</name>
    <dbReference type="NCBI Taxonomy" id="4432"/>
    <lineage>
        <taxon>Eukaryota</taxon>
        <taxon>Viridiplantae</taxon>
        <taxon>Streptophyta</taxon>
        <taxon>Embryophyta</taxon>
        <taxon>Tracheophyta</taxon>
        <taxon>Spermatophyta</taxon>
        <taxon>Magnoliopsida</taxon>
        <taxon>Proteales</taxon>
        <taxon>Nelumbonaceae</taxon>
        <taxon>Nelumbo</taxon>
    </lineage>
</organism>
<sequence length="810" mass="91230">MFFAEMGITTKSSITALVSFFFLFSLKAYHSVAVDRIIPGQSLTGNQTIISKGGIFELGFFTPGKSRNYYIGVWYKQIPSQTVVWVANRDNPLPSPSSEFKLSEDGNLVLLDNSKIPIWSTKLSSSASSLNSSVAVLLDTGNLVLRRASTLSREWQSFEHPTDTWLPGGRLGMNKITREVQRLVSWKSVEDPSPGIFSLEIDENGSSQYYLVSKESYRYWNSGLWTGRIFTSIPEMTSSYFYSFSYVSDAKENYFTYTVKDPSVLSRFVIDLSGQIRQYTWVNTSQQWLLLWSRPNDRCDAYSLCGPFGSCNPRSLAFCDCLQGFEPRRPMDWNLSDWSGGCMRKTPLLCETNNSVNTEEDGFLMMRDMHFPTNSEKLSVASAENCESACLSNCSCSAYSYYSSGCFIWIGGLWNLNQLLDGDTHGVNVYLRLSASELPSSETKKKKSVFVVIMGIVAATLALLCITSLLIRRFRRILFPSSLNVTQGTLVTFRYRELQIATKNFSEPLGRGGFGCVFRGTLPDSSAIAVKKLEGIRQGEKQFRTEVSTVGSVQHVNLIRLRGFCSEGTNRLLVYDYAPNGSLETHLFQKDSKMLDWKTRYRIALGTARGLEYLHEKCRGCIIHCDIKPENVLLDAEFYPKVADFGLAKLLSRDFSRVLTTIRGTRGYLAPEWLSGLAITPKADVYSYGMMLFEIISGRRNLGKAEDGMGSEFFPTQVATKINRGEEVIDLLDYRLEGNVDTEELSRACRVACWCIQDDECERPSMGQVVQMLEGVLEVSMPPVPRYLQTLVENQVHYEVYGESSSRFIT</sequence>
<keyword evidence="12 22" id="KW-1133">Transmembrane helix</keyword>
<dbReference type="Pfam" id="PF01453">
    <property type="entry name" value="B_lectin"/>
    <property type="match status" value="1"/>
</dbReference>
<dbReference type="SUPFAM" id="SSF51110">
    <property type="entry name" value="alpha-D-mannose-specific plant lectins"/>
    <property type="match status" value="1"/>
</dbReference>
<reference evidence="28" key="1">
    <citation type="submission" date="2025-08" db="UniProtKB">
        <authorList>
            <consortium name="RefSeq"/>
        </authorList>
    </citation>
    <scope>IDENTIFICATION</scope>
</reference>
<feature type="domain" description="Apple" evidence="26">
    <location>
        <begin position="350"/>
        <end position="434"/>
    </location>
</feature>
<dbReference type="CDD" id="cd14066">
    <property type="entry name" value="STKc_IRAK"/>
    <property type="match status" value="1"/>
</dbReference>
<dbReference type="GO" id="GO:0005524">
    <property type="term" value="F:ATP binding"/>
    <property type="evidence" value="ECO:0007669"/>
    <property type="project" value="UniProtKB-UniRule"/>
</dbReference>
<evidence type="ECO:0000256" key="6">
    <source>
        <dbReference type="ARBA" id="ARBA00022692"/>
    </source>
</evidence>
<keyword evidence="14" id="KW-1015">Disulfide bond</keyword>
<dbReference type="Gene3D" id="1.10.510.10">
    <property type="entry name" value="Transferase(Phosphotransferase) domain 1"/>
    <property type="match status" value="1"/>
</dbReference>
<feature type="domain" description="Protein kinase" evidence="23">
    <location>
        <begin position="503"/>
        <end position="777"/>
    </location>
</feature>
<dbReference type="SMART" id="SM00220">
    <property type="entry name" value="S_TKc"/>
    <property type="match status" value="1"/>
</dbReference>
<comment type="similarity">
    <text evidence="19">Belongs to the protein kinase superfamily. Ser/Thr protein kinase family.</text>
</comment>
<dbReference type="FunFam" id="2.90.10.10:FF:000005">
    <property type="entry name" value="G-type lectin S-receptor-like serine/threonine-protein kinase"/>
    <property type="match status" value="1"/>
</dbReference>
<keyword evidence="11 19" id="KW-0067">ATP-binding</keyword>
<dbReference type="Pfam" id="PF00069">
    <property type="entry name" value="Pkinase"/>
    <property type="match status" value="1"/>
</dbReference>
<evidence type="ECO:0000256" key="2">
    <source>
        <dbReference type="ARBA" id="ARBA00022475"/>
    </source>
</evidence>
<dbReference type="InterPro" id="IPR003609">
    <property type="entry name" value="Pan_app"/>
</dbReference>
<evidence type="ECO:0000256" key="5">
    <source>
        <dbReference type="ARBA" id="ARBA00022679"/>
    </source>
</evidence>
<keyword evidence="2" id="KW-1003">Cell membrane</keyword>
<keyword evidence="3 19" id="KW-0723">Serine/threonine-protein kinase</keyword>
<evidence type="ECO:0000256" key="13">
    <source>
        <dbReference type="ARBA" id="ARBA00023136"/>
    </source>
</evidence>
<keyword evidence="7" id="KW-0732">Signal</keyword>
<evidence type="ECO:0000256" key="11">
    <source>
        <dbReference type="ARBA" id="ARBA00022840"/>
    </source>
</evidence>
<evidence type="ECO:0000256" key="21">
    <source>
        <dbReference type="PROSITE-ProRule" id="PRU10141"/>
    </source>
</evidence>
<dbReference type="PROSITE" id="PS00108">
    <property type="entry name" value="PROTEIN_KINASE_ST"/>
    <property type="match status" value="1"/>
</dbReference>
<dbReference type="eggNOG" id="ENOG502QUMK">
    <property type="taxonomic scope" value="Eukaryota"/>
</dbReference>
<evidence type="ECO:0000259" key="23">
    <source>
        <dbReference type="PROSITE" id="PS50011"/>
    </source>
</evidence>
<evidence type="ECO:0000256" key="12">
    <source>
        <dbReference type="ARBA" id="ARBA00022989"/>
    </source>
</evidence>
<evidence type="ECO:0000256" key="17">
    <source>
        <dbReference type="ARBA" id="ARBA00047899"/>
    </source>
</evidence>
<evidence type="ECO:0000259" key="25">
    <source>
        <dbReference type="PROSITE" id="PS50927"/>
    </source>
</evidence>
<accession>A0A1U8ARE9</accession>
<name>A0A1U8ARE9_NELNU</name>
<dbReference type="InterPro" id="IPR000858">
    <property type="entry name" value="S_locus_glycoprot_dom"/>
</dbReference>
<evidence type="ECO:0000256" key="10">
    <source>
        <dbReference type="ARBA" id="ARBA00022777"/>
    </source>
</evidence>